<keyword evidence="1" id="KW-0675">Receptor</keyword>
<feature type="non-terminal residue" evidence="1">
    <location>
        <position position="1"/>
    </location>
</feature>
<proteinExistence type="predicted"/>
<sequence length="103" mass="11915">ELFNLDITTTHLNADTLYSYDEDWVCNDTAQPILCAPGLHPYSYTSKDSYARDHQRGTFEFKLSGKNNDWVTGLFAQRRDVDLTRVYTYNDNPFNSHNSVSQI</sequence>
<reference evidence="2" key="2">
    <citation type="submission" date="2019-06" db="EMBL/GenBank/DDBJ databases">
        <title>Co-occurence of chitin degradation, pigmentation and bioactivity in marine Pseudoalteromonas.</title>
        <authorList>
            <person name="Sonnenschein E.C."/>
            <person name="Bech P.K."/>
        </authorList>
    </citation>
    <scope>NUCLEOTIDE SEQUENCE [LARGE SCALE GENOMIC DNA]</scope>
    <source>
        <strain evidence="2">S2897</strain>
    </source>
</reference>
<feature type="non-terminal residue" evidence="1">
    <location>
        <position position="103"/>
    </location>
</feature>
<accession>A0A5S3Y660</accession>
<evidence type="ECO:0000313" key="2">
    <source>
        <dbReference type="Proteomes" id="UP000305874"/>
    </source>
</evidence>
<dbReference type="EMBL" id="PNCG01001044">
    <property type="protein sequence ID" value="TMP67064.1"/>
    <property type="molecule type" value="Genomic_DNA"/>
</dbReference>
<evidence type="ECO:0000313" key="1">
    <source>
        <dbReference type="EMBL" id="TMP67064.1"/>
    </source>
</evidence>
<gene>
    <name evidence="1" type="ORF">CWC05_23715</name>
</gene>
<comment type="caution">
    <text evidence="1">The sequence shown here is derived from an EMBL/GenBank/DDBJ whole genome shotgun (WGS) entry which is preliminary data.</text>
</comment>
<organism evidence="1 2">
    <name type="scientific">Pseudoalteromonas ruthenica</name>
    <dbReference type="NCBI Taxonomy" id="151081"/>
    <lineage>
        <taxon>Bacteria</taxon>
        <taxon>Pseudomonadati</taxon>
        <taxon>Pseudomonadota</taxon>
        <taxon>Gammaproteobacteria</taxon>
        <taxon>Alteromonadales</taxon>
        <taxon>Pseudoalteromonadaceae</taxon>
        <taxon>Pseudoalteromonas</taxon>
    </lineage>
</organism>
<protein>
    <submittedName>
        <fullName evidence="1">TonB-dependent receptor</fullName>
    </submittedName>
</protein>
<dbReference type="Proteomes" id="UP000305874">
    <property type="component" value="Unassembled WGS sequence"/>
</dbReference>
<reference evidence="1 2" key="1">
    <citation type="submission" date="2017-12" db="EMBL/GenBank/DDBJ databases">
        <authorList>
            <person name="Paulsen S."/>
            <person name="Gram L.K."/>
        </authorList>
    </citation>
    <scope>NUCLEOTIDE SEQUENCE [LARGE SCALE GENOMIC DNA]</scope>
    <source>
        <strain evidence="1 2">S2897</strain>
    </source>
</reference>
<dbReference type="AlphaFoldDB" id="A0A5S3Y660"/>
<name>A0A5S3Y660_9GAMM</name>